<keyword evidence="3" id="KW-0539">Nucleus</keyword>
<dbReference type="Proteomes" id="UP001180020">
    <property type="component" value="Unassembled WGS sequence"/>
</dbReference>
<dbReference type="PANTHER" id="PTHR11225">
    <property type="entry name" value="NUCLEAR PORE COMPLEX PROTEIN NUP93 NUCLEOPORIN NUP93 DEAD EYE PROTEIN"/>
    <property type="match status" value="1"/>
</dbReference>
<evidence type="ECO:0000256" key="1">
    <source>
        <dbReference type="ARBA" id="ARBA00004259"/>
    </source>
</evidence>
<accession>A0AAV9ESE1</accession>
<evidence type="ECO:0000256" key="2">
    <source>
        <dbReference type="ARBA" id="ARBA00010186"/>
    </source>
</evidence>
<name>A0AAV9ESE1_ACOCL</name>
<protein>
    <submittedName>
        <fullName evidence="4">Uncharacterized protein</fullName>
    </submittedName>
</protein>
<comment type="subcellular location">
    <subcellularLocation>
        <location evidence="1">Nucleus envelope</location>
    </subcellularLocation>
</comment>
<reference evidence="4" key="1">
    <citation type="journal article" date="2023" name="Nat. Commun.">
        <title>Diploid and tetraploid genomes of Acorus and the evolution of monocots.</title>
        <authorList>
            <person name="Ma L."/>
            <person name="Liu K.W."/>
            <person name="Li Z."/>
            <person name="Hsiao Y.Y."/>
            <person name="Qi Y."/>
            <person name="Fu T."/>
            <person name="Tang G.D."/>
            <person name="Zhang D."/>
            <person name="Sun W.H."/>
            <person name="Liu D.K."/>
            <person name="Li Y."/>
            <person name="Chen G.Z."/>
            <person name="Liu X.D."/>
            <person name="Liao X.Y."/>
            <person name="Jiang Y.T."/>
            <person name="Yu X."/>
            <person name="Hao Y."/>
            <person name="Huang J."/>
            <person name="Zhao X.W."/>
            <person name="Ke S."/>
            <person name="Chen Y.Y."/>
            <person name="Wu W.L."/>
            <person name="Hsu J.L."/>
            <person name="Lin Y.F."/>
            <person name="Huang M.D."/>
            <person name="Li C.Y."/>
            <person name="Huang L."/>
            <person name="Wang Z.W."/>
            <person name="Zhao X."/>
            <person name="Zhong W.Y."/>
            <person name="Peng D.H."/>
            <person name="Ahmad S."/>
            <person name="Lan S."/>
            <person name="Zhang J.S."/>
            <person name="Tsai W.C."/>
            <person name="Van de Peer Y."/>
            <person name="Liu Z.J."/>
        </authorList>
    </citation>
    <scope>NUCLEOTIDE SEQUENCE</scope>
    <source>
        <strain evidence="4">CP</strain>
    </source>
</reference>
<comment type="similarity">
    <text evidence="2">Belongs to the nucleoporin interacting component (NIC) family.</text>
</comment>
<dbReference type="EMBL" id="JAUJYO010000005">
    <property type="protein sequence ID" value="KAK1316648.1"/>
    <property type="molecule type" value="Genomic_DNA"/>
</dbReference>
<dbReference type="GO" id="GO:0005643">
    <property type="term" value="C:nuclear pore"/>
    <property type="evidence" value="ECO:0007669"/>
    <property type="project" value="InterPro"/>
</dbReference>
<evidence type="ECO:0000256" key="3">
    <source>
        <dbReference type="ARBA" id="ARBA00023242"/>
    </source>
</evidence>
<organism evidence="4 5">
    <name type="scientific">Acorus calamus</name>
    <name type="common">Sweet flag</name>
    <dbReference type="NCBI Taxonomy" id="4465"/>
    <lineage>
        <taxon>Eukaryota</taxon>
        <taxon>Viridiplantae</taxon>
        <taxon>Streptophyta</taxon>
        <taxon>Embryophyta</taxon>
        <taxon>Tracheophyta</taxon>
        <taxon>Spermatophyta</taxon>
        <taxon>Magnoliopsida</taxon>
        <taxon>Liliopsida</taxon>
        <taxon>Acoraceae</taxon>
        <taxon>Acorus</taxon>
    </lineage>
</organism>
<sequence length="293" mass="33446">MRKSIKALITKQMKWTADNGMTMDCHIELPQQWVSAKRLLAREGINAEQLARDLKSFDCDGLMAREDSNHDMEACSEYYELPSLLGRHRKSFGTKHDTTYEDVFPAEATSVEEYLQQSFDCTQVHEMAMVSAVQEAQKGNLRSFDDFMMHVLEASYPNFIKRCKSPKTNLDQLEALSQKLKARTMRAESPTQSIAATRLLAHDGINAEQLARDLKSFELKSRESRDLLFGELCVALHRVGWAFRITEALFSERCYTQDFFALPYALLAPSTHCNETLGLCAYMSWESLQEVDA</sequence>
<comment type="caution">
    <text evidence="4">The sequence shown here is derived from an EMBL/GenBank/DDBJ whole genome shotgun (WGS) entry which is preliminary data.</text>
</comment>
<dbReference type="GO" id="GO:0017056">
    <property type="term" value="F:structural constituent of nuclear pore"/>
    <property type="evidence" value="ECO:0007669"/>
    <property type="project" value="InterPro"/>
</dbReference>
<proteinExistence type="inferred from homology"/>
<dbReference type="GO" id="GO:0006606">
    <property type="term" value="P:protein import into nucleus"/>
    <property type="evidence" value="ECO:0007669"/>
    <property type="project" value="TreeGrafter"/>
</dbReference>
<evidence type="ECO:0000313" key="4">
    <source>
        <dbReference type="EMBL" id="KAK1316648.1"/>
    </source>
</evidence>
<dbReference type="GO" id="GO:0016973">
    <property type="term" value="P:poly(A)+ mRNA export from nucleus"/>
    <property type="evidence" value="ECO:0007669"/>
    <property type="project" value="TreeGrafter"/>
</dbReference>
<gene>
    <name evidence="4" type="ORF">QJS10_CPA05g00695</name>
</gene>
<keyword evidence="5" id="KW-1185">Reference proteome</keyword>
<dbReference type="AlphaFoldDB" id="A0AAV9ESE1"/>
<evidence type="ECO:0000313" key="5">
    <source>
        <dbReference type="Proteomes" id="UP001180020"/>
    </source>
</evidence>
<dbReference type="InterPro" id="IPR007231">
    <property type="entry name" value="Nucleoporin_int_Nup93/Nic96"/>
</dbReference>
<reference evidence="4" key="2">
    <citation type="submission" date="2023-06" db="EMBL/GenBank/DDBJ databases">
        <authorList>
            <person name="Ma L."/>
            <person name="Liu K.-W."/>
            <person name="Li Z."/>
            <person name="Hsiao Y.-Y."/>
            <person name="Qi Y."/>
            <person name="Fu T."/>
            <person name="Tang G."/>
            <person name="Zhang D."/>
            <person name="Sun W.-H."/>
            <person name="Liu D.-K."/>
            <person name="Li Y."/>
            <person name="Chen G.-Z."/>
            <person name="Liu X.-D."/>
            <person name="Liao X.-Y."/>
            <person name="Jiang Y.-T."/>
            <person name="Yu X."/>
            <person name="Hao Y."/>
            <person name="Huang J."/>
            <person name="Zhao X.-W."/>
            <person name="Ke S."/>
            <person name="Chen Y.-Y."/>
            <person name="Wu W.-L."/>
            <person name="Hsu J.-L."/>
            <person name="Lin Y.-F."/>
            <person name="Huang M.-D."/>
            <person name="Li C.-Y."/>
            <person name="Huang L."/>
            <person name="Wang Z.-W."/>
            <person name="Zhao X."/>
            <person name="Zhong W.-Y."/>
            <person name="Peng D.-H."/>
            <person name="Ahmad S."/>
            <person name="Lan S."/>
            <person name="Zhang J.-S."/>
            <person name="Tsai W.-C."/>
            <person name="Van De Peer Y."/>
            <person name="Liu Z.-J."/>
        </authorList>
    </citation>
    <scope>NUCLEOTIDE SEQUENCE</scope>
    <source>
        <strain evidence="4">CP</strain>
        <tissue evidence="4">Leaves</tissue>
    </source>
</reference>
<dbReference type="PANTHER" id="PTHR11225:SF4">
    <property type="entry name" value="NUCLEAR PORE COMPLEX PROTEIN NUP93"/>
    <property type="match status" value="1"/>
</dbReference>